<sequence length="236" mass="25940">MNRYSKSNGSIIEGRSTGIQAYMSQVYGWMTCGLLLTAFVAWYAANNPAILNLIFSSQIVFFGLIIVQLGLVFVISGMIHKLSGAMATSLFMLYSALTGLTISSIFVVYTQSSIASTFVITAGMFGAMSFYGYVTKRDLTGLGNMLFMGVIGILLASIVNIWLKSSALMWAVTYIGVVLFVGLTAYDTQKLKNMGEQLDSNDKEGFRKYSIVGALTLYIDFINLFLMLIRIVGNRR</sequence>
<dbReference type="PANTHER" id="PTHR23291:SF50">
    <property type="entry name" value="PROTEIN LIFEGUARD 4"/>
    <property type="match status" value="1"/>
</dbReference>
<dbReference type="Proteomes" id="UP000230008">
    <property type="component" value="Chromosome"/>
</dbReference>
<dbReference type="Proteomes" id="UP000792865">
    <property type="component" value="Chromosome"/>
</dbReference>
<protein>
    <recommendedName>
        <fullName evidence="10">BAX inhibitor (BI)-1/YccA family protein</fullName>
    </recommendedName>
</protein>
<feature type="transmembrane region" description="Helical" evidence="6">
    <location>
        <begin position="50"/>
        <end position="75"/>
    </location>
</feature>
<dbReference type="InterPro" id="IPR006214">
    <property type="entry name" value="Bax_inhibitor_1-related"/>
</dbReference>
<keyword evidence="5 6" id="KW-0472">Membrane</keyword>
<gene>
    <name evidence="8" type="ORF">BJP41_01405</name>
    <name evidence="7" type="ORF">CJJ18_06950</name>
</gene>
<proteinExistence type="inferred from homology"/>
<evidence type="ECO:0000256" key="1">
    <source>
        <dbReference type="ARBA" id="ARBA00004141"/>
    </source>
</evidence>
<dbReference type="RefSeq" id="WP_095034431.1">
    <property type="nucleotide sequence ID" value="NZ_CADIJH010000002.1"/>
</dbReference>
<dbReference type="CDD" id="cd10432">
    <property type="entry name" value="BI-1-like_bacterial"/>
    <property type="match status" value="1"/>
</dbReference>
<organism evidence="8 9">
    <name type="scientific">Candidatus Williamhamiltonella defendens</name>
    <dbReference type="NCBI Taxonomy" id="138072"/>
    <lineage>
        <taxon>Bacteria</taxon>
        <taxon>Pseudomonadati</taxon>
        <taxon>Pseudomonadota</taxon>
        <taxon>Gammaproteobacteria</taxon>
        <taxon>Enterobacterales</taxon>
        <taxon>Enterobacteriaceae</taxon>
        <taxon>aphid secondary symbionts</taxon>
        <taxon>Candidatus Williamhamiltonella</taxon>
    </lineage>
</organism>
<accession>A0A2D3T650</accession>
<feature type="transmembrane region" description="Helical" evidence="6">
    <location>
        <begin position="87"/>
        <end position="108"/>
    </location>
</feature>
<feature type="transmembrane region" description="Helical" evidence="6">
    <location>
        <begin position="146"/>
        <end position="163"/>
    </location>
</feature>
<evidence type="ECO:0000313" key="9">
    <source>
        <dbReference type="Proteomes" id="UP000230008"/>
    </source>
</evidence>
<dbReference type="AlphaFoldDB" id="A0A2D3T650"/>
<evidence type="ECO:0000256" key="2">
    <source>
        <dbReference type="ARBA" id="ARBA00010350"/>
    </source>
</evidence>
<feature type="transmembrane region" description="Helical" evidence="6">
    <location>
        <begin position="209"/>
        <end position="232"/>
    </location>
</feature>
<evidence type="ECO:0000313" key="8">
    <source>
        <dbReference type="EMBL" id="ATW29225.1"/>
    </source>
</evidence>
<evidence type="ECO:0000313" key="7">
    <source>
        <dbReference type="EMBL" id="ASV33781.1"/>
    </source>
</evidence>
<dbReference type="Pfam" id="PF01027">
    <property type="entry name" value="Bax1-I"/>
    <property type="match status" value="1"/>
</dbReference>
<reference evidence="7" key="2">
    <citation type="submission" date="2017-08" db="EMBL/GenBank/DDBJ databases">
        <title>Genome sequence of Candidatus Hamiltonella defensa from Acyrthosiphon pisum strain MI47.</title>
        <authorList>
            <person name="Patel V.A."/>
            <person name="Chevignon G."/>
            <person name="Russell J.A."/>
            <person name="Oliver K.M."/>
        </authorList>
    </citation>
    <scope>NUCLEOTIDE SEQUENCE</scope>
    <source>
        <strain evidence="7">MI47</strain>
    </source>
</reference>
<dbReference type="EMBL" id="CP022932">
    <property type="protein sequence ID" value="ASV33781.1"/>
    <property type="molecule type" value="Genomic_DNA"/>
</dbReference>
<evidence type="ECO:0000256" key="5">
    <source>
        <dbReference type="ARBA" id="ARBA00023136"/>
    </source>
</evidence>
<comment type="subcellular location">
    <subcellularLocation>
        <location evidence="1">Membrane</location>
        <topology evidence="1">Multi-pass membrane protein</topology>
    </subcellularLocation>
</comment>
<evidence type="ECO:0000256" key="3">
    <source>
        <dbReference type="ARBA" id="ARBA00022692"/>
    </source>
</evidence>
<comment type="similarity">
    <text evidence="2 6">Belongs to the BI1 family.</text>
</comment>
<reference evidence="9" key="1">
    <citation type="submission" date="2016-10" db="EMBL/GenBank/DDBJ databases">
        <authorList>
            <person name="Chevignon G."/>
        </authorList>
    </citation>
    <scope>NUCLEOTIDE SEQUENCE [LARGE SCALE GENOMIC DNA]</scope>
    <source>
        <strain evidence="9">A2C</strain>
    </source>
</reference>
<dbReference type="PANTHER" id="PTHR23291">
    <property type="entry name" value="BAX INHIBITOR-RELATED"/>
    <property type="match status" value="1"/>
</dbReference>
<name>A0A2D3T650_9ENTR</name>
<dbReference type="GO" id="GO:0005886">
    <property type="term" value="C:plasma membrane"/>
    <property type="evidence" value="ECO:0007669"/>
    <property type="project" value="TreeGrafter"/>
</dbReference>
<reference evidence="8" key="4">
    <citation type="journal article" date="2018" name="Genome Biol. Evol.">
        <title>Culture-Facilitated Comparative Genomics of the Facultative Symbiont Hamiltonella defensa.</title>
        <authorList>
            <person name="Chevignon G."/>
            <person name="Boyd B.M."/>
            <person name="Brandt J.W."/>
            <person name="Oliver K.M."/>
            <person name="Strand M.R."/>
        </authorList>
    </citation>
    <scope>NUCLEOTIDE SEQUENCE</scope>
    <source>
        <strain evidence="8">A2C</strain>
    </source>
</reference>
<feature type="transmembrane region" description="Helical" evidence="6">
    <location>
        <begin position="169"/>
        <end position="188"/>
    </location>
</feature>
<evidence type="ECO:0000256" key="6">
    <source>
        <dbReference type="RuleBase" id="RU004379"/>
    </source>
</evidence>
<keyword evidence="4 6" id="KW-1133">Transmembrane helix</keyword>
<evidence type="ECO:0008006" key="10">
    <source>
        <dbReference type="Google" id="ProtNLM"/>
    </source>
</evidence>
<keyword evidence="3 6" id="KW-0812">Transmembrane</keyword>
<dbReference type="EMBL" id="CP017606">
    <property type="protein sequence ID" value="ATW29225.1"/>
    <property type="molecule type" value="Genomic_DNA"/>
</dbReference>
<feature type="transmembrane region" description="Helical" evidence="6">
    <location>
        <begin position="21"/>
        <end position="44"/>
    </location>
</feature>
<feature type="transmembrane region" description="Helical" evidence="6">
    <location>
        <begin position="114"/>
        <end position="134"/>
    </location>
</feature>
<evidence type="ECO:0000256" key="4">
    <source>
        <dbReference type="ARBA" id="ARBA00022989"/>
    </source>
</evidence>
<reference evidence="9" key="3">
    <citation type="submission" date="2017-11" db="EMBL/GenBank/DDBJ databases">
        <title>PacBio sequencing of new strain of the secondary endosymbiont Candidatus Hamiltonella defensa.</title>
        <authorList>
            <person name="Strand M.R."/>
            <person name="Oliver K."/>
        </authorList>
    </citation>
    <scope>NUCLEOTIDE SEQUENCE [LARGE SCALE GENOMIC DNA]</scope>
    <source>
        <strain evidence="9">A2C</strain>
    </source>
</reference>